<evidence type="ECO:0000256" key="1">
    <source>
        <dbReference type="ARBA" id="ARBA00022737"/>
    </source>
</evidence>
<dbReference type="InterPro" id="IPR017948">
    <property type="entry name" value="TGFb_CS"/>
</dbReference>
<dbReference type="Proteomes" id="UP000824120">
    <property type="component" value="Chromosome 4"/>
</dbReference>
<dbReference type="EMBL" id="JACXVP010000004">
    <property type="protein sequence ID" value="KAG5611797.1"/>
    <property type="molecule type" value="Genomic_DNA"/>
</dbReference>
<reference evidence="3 4" key="1">
    <citation type="submission" date="2020-09" db="EMBL/GenBank/DDBJ databases">
        <title>De no assembly of potato wild relative species, Solanum commersonii.</title>
        <authorList>
            <person name="Cho K."/>
        </authorList>
    </citation>
    <scope>NUCLEOTIDE SEQUENCE [LARGE SCALE GENOMIC DNA]</scope>
    <source>
        <strain evidence="3">LZ3.2</strain>
        <tissue evidence="3">Leaf</tissue>
    </source>
</reference>
<evidence type="ECO:0000256" key="2">
    <source>
        <dbReference type="ARBA" id="ARBA00023098"/>
    </source>
</evidence>
<name>A0A9J5ZH96_SOLCO</name>
<dbReference type="GO" id="GO:0008083">
    <property type="term" value="F:growth factor activity"/>
    <property type="evidence" value="ECO:0007669"/>
    <property type="project" value="InterPro"/>
</dbReference>
<dbReference type="PROSITE" id="PS00250">
    <property type="entry name" value="TGF_BETA_1"/>
    <property type="match status" value="1"/>
</dbReference>
<sequence length="252" mass="28482">MSTHDQESGKALIQGFQVGTLFTHHQKTIVVDIEIPRGMSHKRMIVSLDGIDLCDGRYDTRDHSLFRTLDTIHKQDFYQPSFPGSSIAKVVQENLGMTFIALLLDKTSSLIKVSTMHTLVPFVELRISFTLKTNTLLEVAMVGSLQMISSSRTSELCIFIPKEISLKIVSKIQAEERFTVYIVLPMWPKGIPESDSVQAILDWQKKTMEMMYTDICNAIKAKGNTIVDPREYLTFFCLGNCEVEKPGVYKPP</sequence>
<dbReference type="GO" id="GO:0009395">
    <property type="term" value="P:phospholipid catabolic process"/>
    <property type="evidence" value="ECO:0007669"/>
    <property type="project" value="TreeGrafter"/>
</dbReference>
<dbReference type="GO" id="GO:0005886">
    <property type="term" value="C:plasma membrane"/>
    <property type="evidence" value="ECO:0007669"/>
    <property type="project" value="TreeGrafter"/>
</dbReference>
<evidence type="ECO:0008006" key="5">
    <source>
        <dbReference type="Google" id="ProtNLM"/>
    </source>
</evidence>
<dbReference type="PANTHER" id="PTHR18896">
    <property type="entry name" value="PHOSPHOLIPASE D"/>
    <property type="match status" value="1"/>
</dbReference>
<dbReference type="PANTHER" id="PTHR18896:SF169">
    <property type="entry name" value="PHOSPHOLIPASE D"/>
    <property type="match status" value="1"/>
</dbReference>
<dbReference type="InterPro" id="IPR015679">
    <property type="entry name" value="PLipase_D_fam"/>
</dbReference>
<evidence type="ECO:0000313" key="4">
    <source>
        <dbReference type="Proteomes" id="UP000824120"/>
    </source>
</evidence>
<evidence type="ECO:0000313" key="3">
    <source>
        <dbReference type="EMBL" id="KAG5611797.1"/>
    </source>
</evidence>
<protein>
    <recommendedName>
        <fullName evidence="5">Phospholipase D</fullName>
    </recommendedName>
</protein>
<dbReference type="OrthoDB" id="14911at2759"/>
<gene>
    <name evidence="3" type="ORF">H5410_023078</name>
</gene>
<keyword evidence="1" id="KW-0677">Repeat</keyword>
<keyword evidence="2" id="KW-0443">Lipid metabolism</keyword>
<dbReference type="AlphaFoldDB" id="A0A9J5ZH96"/>
<dbReference type="GO" id="GO:0004630">
    <property type="term" value="F:phospholipase D activity"/>
    <property type="evidence" value="ECO:0007669"/>
    <property type="project" value="TreeGrafter"/>
</dbReference>
<accession>A0A9J5ZH96</accession>
<proteinExistence type="predicted"/>
<organism evidence="3 4">
    <name type="scientific">Solanum commersonii</name>
    <name type="common">Commerson's wild potato</name>
    <name type="synonym">Commerson's nightshade</name>
    <dbReference type="NCBI Taxonomy" id="4109"/>
    <lineage>
        <taxon>Eukaryota</taxon>
        <taxon>Viridiplantae</taxon>
        <taxon>Streptophyta</taxon>
        <taxon>Embryophyta</taxon>
        <taxon>Tracheophyta</taxon>
        <taxon>Spermatophyta</taxon>
        <taxon>Magnoliopsida</taxon>
        <taxon>eudicotyledons</taxon>
        <taxon>Gunneridae</taxon>
        <taxon>Pentapetalae</taxon>
        <taxon>asterids</taxon>
        <taxon>lamiids</taxon>
        <taxon>Solanales</taxon>
        <taxon>Solanaceae</taxon>
        <taxon>Solanoideae</taxon>
        <taxon>Solaneae</taxon>
        <taxon>Solanum</taxon>
    </lineage>
</organism>
<keyword evidence="4" id="KW-1185">Reference proteome</keyword>
<comment type="caution">
    <text evidence="3">The sequence shown here is derived from an EMBL/GenBank/DDBJ whole genome shotgun (WGS) entry which is preliminary data.</text>
</comment>